<protein>
    <recommendedName>
        <fullName evidence="3">Terminase large subunit</fullName>
    </recommendedName>
</protein>
<dbReference type="EMBL" id="JAFLWW010000001">
    <property type="protein sequence ID" value="MBT1154356.1"/>
    <property type="molecule type" value="Genomic_DNA"/>
</dbReference>
<proteinExistence type="predicted"/>
<comment type="caution">
    <text evidence="1">The sequence shown here is derived from an EMBL/GenBank/DDBJ whole genome shotgun (WGS) entry which is preliminary data.</text>
</comment>
<dbReference type="Proteomes" id="UP001138921">
    <property type="component" value="Unassembled WGS sequence"/>
</dbReference>
<reference evidence="1" key="2">
    <citation type="submission" date="2021-03" db="EMBL/GenBank/DDBJ databases">
        <authorList>
            <person name="Artuso I."/>
            <person name="Turrini P."/>
            <person name="Pirolo M."/>
            <person name="Lugli G.A."/>
            <person name="Ventura M."/>
            <person name="Visca P."/>
        </authorList>
    </citation>
    <scope>NUCLEOTIDE SEQUENCE</scope>
    <source>
        <strain evidence="1">LMG 26462</strain>
    </source>
</reference>
<keyword evidence="2" id="KW-1185">Reference proteome</keyword>
<sequence>MQLIYKGQRYRTGKVQADLIEFVEAGKLHSLDFIEALQFYMEIVPHLSRGGLAYLGSVDRFFLLADILGRHDILHPWLYDRCREVELAPYGHIDLWAREHGKSSVITFAGSIQEIVNDPEITIGIFSHTRKIAKAFVKQIRGEFDRNERFREIYADICWPKSSQAPLWTEEAFTVRRKGNPKEATVEGWGLVDGQPTSKHFKLRTYDDVVTLESVNTSEQIKKTTEAWEMSDNLGAQGGQVQYIGTRYNFADTYAEILDRGIVTPRIYPATHNGKPDGKPVLFTQEAWEEKRKTQRSTLAAQMLQNPLADKEQRFEPQWFRPWITRPATMNVYILGDPSRGRTSSSDRTAIAVIGLDAGGNKYLLDGFCHRMTLSQRWDHLKHIHKKWSAVPGVGMVKVGYERFGQQSDDEYFTERMRAEKYVFSIQELAWPREGGASKVHRVERLQPDFEFGSFFLPGLVHVTGVGTCIWSADLELGQMNFRPMQGELQAISVVKARGQEYLACKPLKRQNEDGDVYDLTRMLMDEMLFFPFATHDDLVDATSRIYDIEPVAPSIHDEIPELPAAADA</sequence>
<evidence type="ECO:0008006" key="3">
    <source>
        <dbReference type="Google" id="ProtNLM"/>
    </source>
</evidence>
<name>A0A9X1A6Q2_9HYPH</name>
<dbReference type="AlphaFoldDB" id="A0A9X1A6Q2"/>
<reference evidence="1" key="1">
    <citation type="journal article" date="2021" name="Microorganisms">
        <title>Phylogenomic Reconstruction and Metabolic Potential of the Genus Aminobacter.</title>
        <authorList>
            <person name="Artuso I."/>
            <person name="Turrini P."/>
            <person name="Pirolo M."/>
            <person name="Lugli G.A."/>
            <person name="Ventura M."/>
            <person name="Visca P."/>
        </authorList>
    </citation>
    <scope>NUCLEOTIDE SEQUENCE</scope>
    <source>
        <strain evidence="1">LMG 26462</strain>
    </source>
</reference>
<dbReference type="RefSeq" id="WP_214385502.1">
    <property type="nucleotide sequence ID" value="NZ_JAFLWW010000001.1"/>
</dbReference>
<evidence type="ECO:0000313" key="1">
    <source>
        <dbReference type="EMBL" id="MBT1154356.1"/>
    </source>
</evidence>
<accession>A0A9X1A6Q2</accession>
<gene>
    <name evidence="1" type="ORF">J1C56_01995</name>
</gene>
<organism evidence="1 2">
    <name type="scientific">Aminobacter anthyllidis</name>
    <dbReference type="NCBI Taxonomy" id="1035067"/>
    <lineage>
        <taxon>Bacteria</taxon>
        <taxon>Pseudomonadati</taxon>
        <taxon>Pseudomonadota</taxon>
        <taxon>Alphaproteobacteria</taxon>
        <taxon>Hyphomicrobiales</taxon>
        <taxon>Phyllobacteriaceae</taxon>
        <taxon>Aminobacter</taxon>
    </lineage>
</organism>
<evidence type="ECO:0000313" key="2">
    <source>
        <dbReference type="Proteomes" id="UP001138921"/>
    </source>
</evidence>